<dbReference type="PANTHER" id="PTHR13847:SF274">
    <property type="entry name" value="RIESKE 2FE-2S IRON-SULFUR PROTEIN YHFW-RELATED"/>
    <property type="match status" value="1"/>
</dbReference>
<evidence type="ECO:0000313" key="8">
    <source>
        <dbReference type="Proteomes" id="UP001499974"/>
    </source>
</evidence>
<sequence>MTSTSLWHDRTPWHAPAVQADVDLAGPWDVVVVGAGLTGLTTALLLGRAGKRVLVLEARQVGAGATGSSTAKVSLLQGTRLSSIRRHHPASTVARYVEANREGQAWVERFCDEHGVGLAHAPAYTYGHGRVGAARARREHDVARDAGLPVSWTDQVDLPFPTSGAVRLDDQVQLDPMELLGALAAEAVRHGVVVVEGVRVLKVRGSSPVRVTTYEHEVRTERLVLATNMPILDRGAFFSRMTPARSYGLAYRTDAEPVGAMYLSADQPSRSLRDAVDQDGQQLLLVGGSGHTTGRSTPTSAHVDELRTWTAEHFPGARETHAWSAQDFVPHHQLPFAGPLLPGSDHLLMAGGYAKWGMTNAVAASLALSSRILGGHTEWADAFATWSPHELRGLPASAKMNAEVGIELARGWLPPLRRTSRSKVCTHLGGVTTWNDAESSWDCPLHGSRFDADGSVLDGPAVCGLRHAEG</sequence>
<evidence type="ECO:0000256" key="2">
    <source>
        <dbReference type="ARBA" id="ARBA00022723"/>
    </source>
</evidence>
<gene>
    <name evidence="7" type="ORF">GCM10023349_38260</name>
</gene>
<dbReference type="Gene3D" id="3.50.50.60">
    <property type="entry name" value="FAD/NAD(P)-binding domain"/>
    <property type="match status" value="1"/>
</dbReference>
<dbReference type="Proteomes" id="UP001499974">
    <property type="component" value="Unassembled WGS sequence"/>
</dbReference>
<reference evidence="8" key="1">
    <citation type="journal article" date="2019" name="Int. J. Syst. Evol. Microbiol.">
        <title>The Global Catalogue of Microorganisms (GCM) 10K type strain sequencing project: providing services to taxonomists for standard genome sequencing and annotation.</title>
        <authorList>
            <consortium name="The Broad Institute Genomics Platform"/>
            <consortium name="The Broad Institute Genome Sequencing Center for Infectious Disease"/>
            <person name="Wu L."/>
            <person name="Ma J."/>
        </authorList>
    </citation>
    <scope>NUCLEOTIDE SEQUENCE [LARGE SCALE GENOMIC DNA]</scope>
    <source>
        <strain evidence="8">JCM 18531</strain>
    </source>
</reference>
<dbReference type="SUPFAM" id="SSF50022">
    <property type="entry name" value="ISP domain"/>
    <property type="match status" value="1"/>
</dbReference>
<keyword evidence="4" id="KW-0411">Iron-sulfur</keyword>
<dbReference type="PROSITE" id="PS51296">
    <property type="entry name" value="RIESKE"/>
    <property type="match status" value="1"/>
</dbReference>
<dbReference type="InterPro" id="IPR036188">
    <property type="entry name" value="FAD/NAD-bd_sf"/>
</dbReference>
<dbReference type="Pfam" id="PF00355">
    <property type="entry name" value="Rieske"/>
    <property type="match status" value="1"/>
</dbReference>
<proteinExistence type="predicted"/>
<evidence type="ECO:0000256" key="4">
    <source>
        <dbReference type="ARBA" id="ARBA00023014"/>
    </source>
</evidence>
<dbReference type="Pfam" id="PF01266">
    <property type="entry name" value="DAO"/>
    <property type="match status" value="1"/>
</dbReference>
<dbReference type="Gene3D" id="2.102.10.10">
    <property type="entry name" value="Rieske [2Fe-2S] iron-sulphur domain"/>
    <property type="match status" value="1"/>
</dbReference>
<keyword evidence="5" id="KW-1015">Disulfide bond</keyword>
<accession>A0ABP8XVZ1</accession>
<dbReference type="PRINTS" id="PR00162">
    <property type="entry name" value="RIESKE"/>
</dbReference>
<keyword evidence="1" id="KW-0001">2Fe-2S</keyword>
<dbReference type="Gene3D" id="3.30.9.10">
    <property type="entry name" value="D-Amino Acid Oxidase, subunit A, domain 2"/>
    <property type="match status" value="1"/>
</dbReference>
<dbReference type="PANTHER" id="PTHR13847">
    <property type="entry name" value="SARCOSINE DEHYDROGENASE-RELATED"/>
    <property type="match status" value="1"/>
</dbReference>
<evidence type="ECO:0000313" key="7">
    <source>
        <dbReference type="EMBL" id="GAA4715168.1"/>
    </source>
</evidence>
<dbReference type="InterPro" id="IPR006076">
    <property type="entry name" value="FAD-dep_OxRdtase"/>
</dbReference>
<dbReference type="InterPro" id="IPR005805">
    <property type="entry name" value="Rieske_Fe-S_prot_C"/>
</dbReference>
<keyword evidence="2" id="KW-0479">Metal-binding</keyword>
<evidence type="ECO:0000256" key="5">
    <source>
        <dbReference type="ARBA" id="ARBA00023157"/>
    </source>
</evidence>
<comment type="caution">
    <text evidence="7">The sequence shown here is derived from an EMBL/GenBank/DDBJ whole genome shotgun (WGS) entry which is preliminary data.</text>
</comment>
<keyword evidence="8" id="KW-1185">Reference proteome</keyword>
<keyword evidence="3" id="KW-0408">Iron</keyword>
<dbReference type="RefSeq" id="WP_345523123.1">
    <property type="nucleotide sequence ID" value="NZ_BAABKM010000003.1"/>
</dbReference>
<feature type="domain" description="Rieske" evidence="6">
    <location>
        <begin position="424"/>
        <end position="470"/>
    </location>
</feature>
<evidence type="ECO:0000259" key="6">
    <source>
        <dbReference type="PROSITE" id="PS51296"/>
    </source>
</evidence>
<dbReference type="SUPFAM" id="SSF51905">
    <property type="entry name" value="FAD/NAD(P)-binding domain"/>
    <property type="match status" value="1"/>
</dbReference>
<dbReference type="InterPro" id="IPR036922">
    <property type="entry name" value="Rieske_2Fe-2S_sf"/>
</dbReference>
<name>A0ABP8XVZ1_9ACTN</name>
<dbReference type="InterPro" id="IPR017941">
    <property type="entry name" value="Rieske_2Fe-2S"/>
</dbReference>
<evidence type="ECO:0000256" key="1">
    <source>
        <dbReference type="ARBA" id="ARBA00022714"/>
    </source>
</evidence>
<evidence type="ECO:0000256" key="3">
    <source>
        <dbReference type="ARBA" id="ARBA00023004"/>
    </source>
</evidence>
<protein>
    <submittedName>
        <fullName evidence="7">FAD-dependent oxidoreductase</fullName>
    </submittedName>
</protein>
<organism evidence="7 8">
    <name type="scientific">Nocardioides conyzicola</name>
    <dbReference type="NCBI Taxonomy" id="1651781"/>
    <lineage>
        <taxon>Bacteria</taxon>
        <taxon>Bacillati</taxon>
        <taxon>Actinomycetota</taxon>
        <taxon>Actinomycetes</taxon>
        <taxon>Propionibacteriales</taxon>
        <taxon>Nocardioidaceae</taxon>
        <taxon>Nocardioides</taxon>
    </lineage>
</organism>
<dbReference type="EMBL" id="BAABKM010000003">
    <property type="protein sequence ID" value="GAA4715168.1"/>
    <property type="molecule type" value="Genomic_DNA"/>
</dbReference>